<organism evidence="3 4">
    <name type="scientific">Platanthera zijinensis</name>
    <dbReference type="NCBI Taxonomy" id="2320716"/>
    <lineage>
        <taxon>Eukaryota</taxon>
        <taxon>Viridiplantae</taxon>
        <taxon>Streptophyta</taxon>
        <taxon>Embryophyta</taxon>
        <taxon>Tracheophyta</taxon>
        <taxon>Spermatophyta</taxon>
        <taxon>Magnoliopsida</taxon>
        <taxon>Liliopsida</taxon>
        <taxon>Asparagales</taxon>
        <taxon>Orchidaceae</taxon>
        <taxon>Orchidoideae</taxon>
        <taxon>Orchideae</taxon>
        <taxon>Orchidinae</taxon>
        <taxon>Platanthera</taxon>
    </lineage>
</organism>
<dbReference type="Pfam" id="PF07887">
    <property type="entry name" value="Calmodulin_bind"/>
    <property type="match status" value="1"/>
</dbReference>
<reference evidence="3 4" key="1">
    <citation type="journal article" date="2022" name="Nat. Plants">
        <title>Genomes of leafy and leafless Platanthera orchids illuminate the evolution of mycoheterotrophy.</title>
        <authorList>
            <person name="Li M.H."/>
            <person name="Liu K.W."/>
            <person name="Li Z."/>
            <person name="Lu H.C."/>
            <person name="Ye Q.L."/>
            <person name="Zhang D."/>
            <person name="Wang J.Y."/>
            <person name="Li Y.F."/>
            <person name="Zhong Z.M."/>
            <person name="Liu X."/>
            <person name="Yu X."/>
            <person name="Liu D.K."/>
            <person name="Tu X.D."/>
            <person name="Liu B."/>
            <person name="Hao Y."/>
            <person name="Liao X.Y."/>
            <person name="Jiang Y.T."/>
            <person name="Sun W.H."/>
            <person name="Chen J."/>
            <person name="Chen Y.Q."/>
            <person name="Ai Y."/>
            <person name="Zhai J.W."/>
            <person name="Wu S.S."/>
            <person name="Zhou Z."/>
            <person name="Hsiao Y.Y."/>
            <person name="Wu W.L."/>
            <person name="Chen Y.Y."/>
            <person name="Lin Y.F."/>
            <person name="Hsu J.L."/>
            <person name="Li C.Y."/>
            <person name="Wang Z.W."/>
            <person name="Zhao X."/>
            <person name="Zhong W.Y."/>
            <person name="Ma X.K."/>
            <person name="Ma L."/>
            <person name="Huang J."/>
            <person name="Chen G.Z."/>
            <person name="Huang M.Z."/>
            <person name="Huang L."/>
            <person name="Peng D.H."/>
            <person name="Luo Y.B."/>
            <person name="Zou S.Q."/>
            <person name="Chen S.P."/>
            <person name="Lan S."/>
            <person name="Tsai W.C."/>
            <person name="Van de Peer Y."/>
            <person name="Liu Z.J."/>
        </authorList>
    </citation>
    <scope>NUCLEOTIDE SEQUENCE [LARGE SCALE GENOMIC DNA]</scope>
    <source>
        <strain evidence="3">Lor287</strain>
    </source>
</reference>
<dbReference type="EMBL" id="JBBWWQ010000007">
    <property type="protein sequence ID" value="KAK8943161.1"/>
    <property type="molecule type" value="Genomic_DNA"/>
</dbReference>
<evidence type="ECO:0000313" key="3">
    <source>
        <dbReference type="EMBL" id="KAK8943161.1"/>
    </source>
</evidence>
<dbReference type="PANTHER" id="PTHR31713:SF96">
    <property type="entry name" value="OS02G0562300 PROTEIN"/>
    <property type="match status" value="1"/>
</dbReference>
<comment type="caution">
    <text evidence="3">The sequence shown here is derived from an EMBL/GenBank/DDBJ whole genome shotgun (WGS) entry which is preliminary data.</text>
</comment>
<dbReference type="AlphaFoldDB" id="A0AAP0BLP4"/>
<feature type="domain" description="Calmodulin binding protein-like N-terminal" evidence="2">
    <location>
        <begin position="147"/>
        <end position="248"/>
    </location>
</feature>
<dbReference type="GO" id="GO:0080142">
    <property type="term" value="P:regulation of salicylic acid biosynthetic process"/>
    <property type="evidence" value="ECO:0007669"/>
    <property type="project" value="TreeGrafter"/>
</dbReference>
<protein>
    <recommendedName>
        <fullName evidence="2">Calmodulin binding protein-like N-terminal domain-containing protein</fullName>
    </recommendedName>
</protein>
<name>A0AAP0BLP4_9ASPA</name>
<dbReference type="InterPro" id="IPR046831">
    <property type="entry name" value="Calmodulin_bind_N"/>
</dbReference>
<keyword evidence="1" id="KW-0732">Signal</keyword>
<proteinExistence type="predicted"/>
<evidence type="ECO:0000313" key="4">
    <source>
        <dbReference type="Proteomes" id="UP001418222"/>
    </source>
</evidence>
<dbReference type="PANTHER" id="PTHR31713">
    <property type="entry name" value="OS02G0177800 PROTEIN"/>
    <property type="match status" value="1"/>
</dbReference>
<dbReference type="GO" id="GO:0005516">
    <property type="term" value="F:calmodulin binding"/>
    <property type="evidence" value="ECO:0007669"/>
    <property type="project" value="InterPro"/>
</dbReference>
<dbReference type="GO" id="GO:0043565">
    <property type="term" value="F:sequence-specific DNA binding"/>
    <property type="evidence" value="ECO:0007669"/>
    <property type="project" value="TreeGrafter"/>
</dbReference>
<feature type="signal peptide" evidence="1">
    <location>
        <begin position="1"/>
        <end position="19"/>
    </location>
</feature>
<dbReference type="Proteomes" id="UP001418222">
    <property type="component" value="Unassembled WGS sequence"/>
</dbReference>
<gene>
    <name evidence="3" type="ORF">KSP39_PZI009559</name>
</gene>
<dbReference type="InterPro" id="IPR012416">
    <property type="entry name" value="CBP60"/>
</dbReference>
<dbReference type="GO" id="GO:0003700">
    <property type="term" value="F:DNA-binding transcription factor activity"/>
    <property type="evidence" value="ECO:0007669"/>
    <property type="project" value="TreeGrafter"/>
</dbReference>
<sequence length="248" mass="26373">MCSHVSLLHCLLHYTGCSGGGGTKCLGDGVSKPTNLTTIFARSSLSAFAETLRVGEPPRLSGISHWVPHVAGGIKVNFDGDVHLDPTMVGLGVIARDVEGALIDWRVGCVPHAGCLTIAEALADRLAVNLALSSSPKRIEGSDGRSLQLLFKSRFSLPIFTGGRVEGEQGASIHVVLIDANIGHVITSEPDSSAKLDIVVLEDDFNNADDEDSTDEEFENHVVKEREGKRPLLTDDLQVTLKEGVGTL</sequence>
<accession>A0AAP0BLP4</accession>
<evidence type="ECO:0000256" key="1">
    <source>
        <dbReference type="SAM" id="SignalP"/>
    </source>
</evidence>
<feature type="chain" id="PRO_5043053637" description="Calmodulin binding protein-like N-terminal domain-containing protein" evidence="1">
    <location>
        <begin position="20"/>
        <end position="248"/>
    </location>
</feature>
<evidence type="ECO:0000259" key="2">
    <source>
        <dbReference type="Pfam" id="PF07887"/>
    </source>
</evidence>
<keyword evidence="4" id="KW-1185">Reference proteome</keyword>
<dbReference type="GO" id="GO:0005634">
    <property type="term" value="C:nucleus"/>
    <property type="evidence" value="ECO:0007669"/>
    <property type="project" value="TreeGrafter"/>
</dbReference>